<name>A0ABS1BI93_9SPHI</name>
<dbReference type="EMBL" id="JAEHFY010000004">
    <property type="protein sequence ID" value="MBK0382076.1"/>
    <property type="molecule type" value="Genomic_DNA"/>
</dbReference>
<keyword evidence="1" id="KW-0808">Transferase</keyword>
<dbReference type="InterPro" id="IPR050793">
    <property type="entry name" value="CMP-NeuNAc_synthase"/>
</dbReference>
<organism evidence="1 2">
    <name type="scientific">Pedobacter segetis</name>
    <dbReference type="NCBI Taxonomy" id="2793069"/>
    <lineage>
        <taxon>Bacteria</taxon>
        <taxon>Pseudomonadati</taxon>
        <taxon>Bacteroidota</taxon>
        <taxon>Sphingobacteriia</taxon>
        <taxon>Sphingobacteriales</taxon>
        <taxon>Sphingobacteriaceae</taxon>
        <taxon>Pedobacter</taxon>
    </lineage>
</organism>
<dbReference type="InterPro" id="IPR003329">
    <property type="entry name" value="Cytidylyl_trans"/>
</dbReference>
<keyword evidence="2" id="KW-1185">Reference proteome</keyword>
<reference evidence="1 2" key="1">
    <citation type="submission" date="2020-12" db="EMBL/GenBank/DDBJ databases">
        <title>Bacterial novel species Pedobacter sp. SD-b isolated from soil.</title>
        <authorList>
            <person name="Jung H.-Y."/>
        </authorList>
    </citation>
    <scope>NUCLEOTIDE SEQUENCE [LARGE SCALE GENOMIC DNA]</scope>
    <source>
        <strain evidence="1 2">SD-b</strain>
    </source>
</reference>
<dbReference type="PANTHER" id="PTHR21485:SF6">
    <property type="entry name" value="N-ACYLNEURAMINATE CYTIDYLYLTRANSFERASE-RELATED"/>
    <property type="match status" value="1"/>
</dbReference>
<protein>
    <submittedName>
        <fullName evidence="1">Acylneuraminate cytidylyltransferase family protein</fullName>
    </submittedName>
</protein>
<dbReference type="Gene3D" id="3.90.550.10">
    <property type="entry name" value="Spore Coat Polysaccharide Biosynthesis Protein SpsA, Chain A"/>
    <property type="match status" value="1"/>
</dbReference>
<dbReference type="RefSeq" id="WP_200584855.1">
    <property type="nucleotide sequence ID" value="NZ_JAEHFY010000004.1"/>
</dbReference>
<comment type="caution">
    <text evidence="1">The sequence shown here is derived from an EMBL/GenBank/DDBJ whole genome shotgun (WGS) entry which is preliminary data.</text>
</comment>
<evidence type="ECO:0000313" key="1">
    <source>
        <dbReference type="EMBL" id="MBK0382076.1"/>
    </source>
</evidence>
<sequence length="226" mass="25830">MRSLVVIPARGGSKGIPHKNIKLLNGKPLIHYTIEVARTLFNDEDICVSTEDEFIIKVVEEIGLKVPFKRPLSLATDHSSTYDVLLHALHHYENIQGAYDTIILMQPTSPFRTATHLEEALALYQPAIEMVVSVFETAANPYFVLFEDDSKGFLVKSKSGQFNSRQECPKVWQYNGAIYIINAKALKKRSHLQFERVIKYEMEEANSIDLDTPLDWEFAEFLLQKK</sequence>
<dbReference type="InterPro" id="IPR029044">
    <property type="entry name" value="Nucleotide-diphossugar_trans"/>
</dbReference>
<dbReference type="Pfam" id="PF02348">
    <property type="entry name" value="CTP_transf_3"/>
    <property type="match status" value="1"/>
</dbReference>
<accession>A0ABS1BI93</accession>
<keyword evidence="1" id="KW-0548">Nucleotidyltransferase</keyword>
<proteinExistence type="predicted"/>
<dbReference type="PANTHER" id="PTHR21485">
    <property type="entry name" value="HAD SUPERFAMILY MEMBERS CMAS AND KDSC"/>
    <property type="match status" value="1"/>
</dbReference>
<dbReference type="GO" id="GO:0016779">
    <property type="term" value="F:nucleotidyltransferase activity"/>
    <property type="evidence" value="ECO:0007669"/>
    <property type="project" value="UniProtKB-KW"/>
</dbReference>
<evidence type="ECO:0000313" key="2">
    <source>
        <dbReference type="Proteomes" id="UP000660024"/>
    </source>
</evidence>
<dbReference type="Proteomes" id="UP000660024">
    <property type="component" value="Unassembled WGS sequence"/>
</dbReference>
<gene>
    <name evidence="1" type="ORF">I5M32_03810</name>
</gene>
<dbReference type="CDD" id="cd02513">
    <property type="entry name" value="CMP-NeuAc_Synthase"/>
    <property type="match status" value="1"/>
</dbReference>
<dbReference type="SUPFAM" id="SSF53448">
    <property type="entry name" value="Nucleotide-diphospho-sugar transferases"/>
    <property type="match status" value="1"/>
</dbReference>